<accession>A0ABN9QDC4</accession>
<name>A0ABN9QDC4_9DINO</name>
<feature type="non-terminal residue" evidence="2">
    <location>
        <position position="1"/>
    </location>
</feature>
<feature type="compositionally biased region" description="Low complexity" evidence="1">
    <location>
        <begin position="113"/>
        <end position="139"/>
    </location>
</feature>
<sequence>GLSDTPRRAEGANGGGGPLHPPLRRPTPRAARAVRRLSRFQCLLQIVQSLAKRVEEVEEARSRDARRVAGLEAAGARADAAQGCWEERLQGLEAALLRAIGAGLIGLPGPLPDAAAAQSSACGSPAAPSAGASAPPRGSLPCAFDTSGIQDAGTFGPPLGTPPLGPPASHGAGASGPPLGTLPRDGGPPSAEAWPQAASARRSSASSSTWSVPPPAAAPSA</sequence>
<evidence type="ECO:0000256" key="1">
    <source>
        <dbReference type="SAM" id="MobiDB-lite"/>
    </source>
</evidence>
<dbReference type="Proteomes" id="UP001189429">
    <property type="component" value="Unassembled WGS sequence"/>
</dbReference>
<feature type="compositionally biased region" description="Pro residues" evidence="1">
    <location>
        <begin position="212"/>
        <end position="221"/>
    </location>
</feature>
<protein>
    <recommendedName>
        <fullName evidence="4">Mediator of RNA polymerase II transcription subunit 7</fullName>
    </recommendedName>
</protein>
<dbReference type="EMBL" id="CAUYUJ010003113">
    <property type="protein sequence ID" value="CAK0803918.1"/>
    <property type="molecule type" value="Genomic_DNA"/>
</dbReference>
<feature type="compositionally biased region" description="Low complexity" evidence="1">
    <location>
        <begin position="167"/>
        <end position="179"/>
    </location>
</feature>
<keyword evidence="3" id="KW-1185">Reference proteome</keyword>
<feature type="compositionally biased region" description="Basic and acidic residues" evidence="1">
    <location>
        <begin position="1"/>
        <end position="10"/>
    </location>
</feature>
<evidence type="ECO:0000313" key="2">
    <source>
        <dbReference type="EMBL" id="CAK0803918.1"/>
    </source>
</evidence>
<feature type="compositionally biased region" description="Basic residues" evidence="1">
    <location>
        <begin position="22"/>
        <end position="31"/>
    </location>
</feature>
<feature type="non-terminal residue" evidence="2">
    <location>
        <position position="221"/>
    </location>
</feature>
<reference evidence="2" key="1">
    <citation type="submission" date="2023-10" db="EMBL/GenBank/DDBJ databases">
        <authorList>
            <person name="Chen Y."/>
            <person name="Shah S."/>
            <person name="Dougan E. K."/>
            <person name="Thang M."/>
            <person name="Chan C."/>
        </authorList>
    </citation>
    <scope>NUCLEOTIDE SEQUENCE [LARGE SCALE GENOMIC DNA]</scope>
</reference>
<feature type="compositionally biased region" description="Low complexity" evidence="1">
    <location>
        <begin position="193"/>
        <end position="211"/>
    </location>
</feature>
<feature type="region of interest" description="Disordered" evidence="1">
    <location>
        <begin position="113"/>
        <end position="221"/>
    </location>
</feature>
<comment type="caution">
    <text evidence="2">The sequence shown here is derived from an EMBL/GenBank/DDBJ whole genome shotgun (WGS) entry which is preliminary data.</text>
</comment>
<evidence type="ECO:0008006" key="4">
    <source>
        <dbReference type="Google" id="ProtNLM"/>
    </source>
</evidence>
<gene>
    <name evidence="2" type="ORF">PCOR1329_LOCUS10881</name>
</gene>
<organism evidence="2 3">
    <name type="scientific">Prorocentrum cordatum</name>
    <dbReference type="NCBI Taxonomy" id="2364126"/>
    <lineage>
        <taxon>Eukaryota</taxon>
        <taxon>Sar</taxon>
        <taxon>Alveolata</taxon>
        <taxon>Dinophyceae</taxon>
        <taxon>Prorocentrales</taxon>
        <taxon>Prorocentraceae</taxon>
        <taxon>Prorocentrum</taxon>
    </lineage>
</organism>
<proteinExistence type="predicted"/>
<feature type="region of interest" description="Disordered" evidence="1">
    <location>
        <begin position="1"/>
        <end position="31"/>
    </location>
</feature>
<evidence type="ECO:0000313" key="3">
    <source>
        <dbReference type="Proteomes" id="UP001189429"/>
    </source>
</evidence>